<dbReference type="InterPro" id="IPR032589">
    <property type="entry name" value="DUF4910"/>
</dbReference>
<dbReference type="Pfam" id="PF16254">
    <property type="entry name" value="DUF4910"/>
    <property type="match status" value="1"/>
</dbReference>
<comment type="caution">
    <text evidence="2">The sequence shown here is derived from an EMBL/GenBank/DDBJ whole genome shotgun (WGS) entry which is preliminary data.</text>
</comment>
<gene>
    <name evidence="2" type="ORF">HZF24_02505</name>
</gene>
<dbReference type="SUPFAM" id="SSF53187">
    <property type="entry name" value="Zn-dependent exopeptidases"/>
    <property type="match status" value="1"/>
</dbReference>
<dbReference type="EMBL" id="JACBNQ010000001">
    <property type="protein sequence ID" value="NYB73009.1"/>
    <property type="molecule type" value="Genomic_DNA"/>
</dbReference>
<proteinExistence type="predicted"/>
<sequence length="653" mass="73804">MIDEMNFTACIDVIKNTCNGHTAMDYIRKIKEFHRIQASEGYRNSAKCVADLLRSNGVHVSISKYPADGQTLCFTQKLFKEWNCQEGWLEITAPWQQRLSDFNQEEMSIIQRSSFRDFSNKDVPIIYADYKSNPDDFDISLEGALLFVENSFESWIERSTELGAAGIITVSMPEIAPVRINMSEDIQMSHAHANLSFHILSKYQEDKLCGFAISPLNGKRLREACIKLKDEGKRPTARFKVSSVLKEGAFENVDAVIPGFTDEEILMVAHLCHPRSSVNDNASGVAAAVEAMCSLNNLIENGKLPRPKRSIRLLLIPEFTGLYAYLNERENNLSNIVSGINLDMVGAYQNKDAGGLIIVDTPDCARSFSGDIATNIVDELLKECKFGRNGIYAPLFLSTKVPFVGGSDHYILSDPAIGIPSIAVTQWPDKTYHTSVDSIEHIDPNMLQRAAVLSAAYCYIYSRFNLSDAEMVVEKVSERFLHRFMSIRQKGSDAEIKEHSNYIKGIYYSTLDNILCLMDEDCVGDVLQIIKKEKELFSKLQKCFVKDAEAAEINKTKDSSSSKVPVRLFKAPIAMRSVLSDMTAKQRNEIKALRKRFPEFGYLDDYIIFEIDGKKTSGQISRCIYFQTGTECEDYVEEFLKIFFNLKYIGFKF</sequence>
<dbReference type="AlphaFoldDB" id="A0A974BGZ4"/>
<dbReference type="Proteomes" id="UP000611629">
    <property type="component" value="Unassembled WGS sequence"/>
</dbReference>
<dbReference type="Gene3D" id="3.40.630.10">
    <property type="entry name" value="Zn peptidases"/>
    <property type="match status" value="1"/>
</dbReference>
<protein>
    <submittedName>
        <fullName evidence="2">DUF4910 domain-containing protein</fullName>
    </submittedName>
</protein>
<accession>A0A974BGZ4</accession>
<keyword evidence="3" id="KW-1185">Reference proteome</keyword>
<evidence type="ECO:0000313" key="3">
    <source>
        <dbReference type="Proteomes" id="UP000611629"/>
    </source>
</evidence>
<name>A0A974BGZ4_SEDHY</name>
<evidence type="ECO:0000259" key="1">
    <source>
        <dbReference type="Pfam" id="PF16254"/>
    </source>
</evidence>
<reference evidence="2" key="1">
    <citation type="submission" date="2020-07" db="EMBL/GenBank/DDBJ databases">
        <title>Genomic analysis of a strain of Sedimentibacter Hydroxybenzoicus DSM7310.</title>
        <authorList>
            <person name="Ma S."/>
        </authorList>
    </citation>
    <scope>NUCLEOTIDE SEQUENCE</scope>
    <source>
        <strain evidence="2">DSM 7310</strain>
    </source>
</reference>
<evidence type="ECO:0000313" key="2">
    <source>
        <dbReference type="EMBL" id="NYB73009.1"/>
    </source>
</evidence>
<organism evidence="2 3">
    <name type="scientific">Sedimentibacter hydroxybenzoicus DSM 7310</name>
    <dbReference type="NCBI Taxonomy" id="1123245"/>
    <lineage>
        <taxon>Bacteria</taxon>
        <taxon>Bacillati</taxon>
        <taxon>Bacillota</taxon>
        <taxon>Tissierellia</taxon>
        <taxon>Sedimentibacter</taxon>
    </lineage>
</organism>
<feature type="domain" description="DUF4910" evidence="1">
    <location>
        <begin position="174"/>
        <end position="349"/>
    </location>
</feature>
<dbReference type="RefSeq" id="WP_179236672.1">
    <property type="nucleotide sequence ID" value="NZ_JACBNQ010000001.1"/>
</dbReference>